<dbReference type="InterPro" id="IPR031325">
    <property type="entry name" value="RHS_repeat"/>
</dbReference>
<evidence type="ECO:0000313" key="5">
    <source>
        <dbReference type="EMBL" id="TDD62851.1"/>
    </source>
</evidence>
<reference evidence="5 6" key="1">
    <citation type="submission" date="2019-03" db="EMBL/GenBank/DDBJ databases">
        <title>Draft genome sequences of novel Actinobacteria.</title>
        <authorList>
            <person name="Sahin N."/>
            <person name="Ay H."/>
            <person name="Saygin H."/>
        </authorList>
    </citation>
    <scope>NUCLEOTIDE SEQUENCE [LARGE SCALE GENOMIC DNA]</scope>
    <source>
        <strain evidence="5 6">JCM 13523</strain>
    </source>
</reference>
<accession>A0A4R4ZUM2</accession>
<feature type="compositionally biased region" description="Basic and acidic residues" evidence="2">
    <location>
        <begin position="1947"/>
        <end position="1976"/>
    </location>
</feature>
<protein>
    <submittedName>
        <fullName evidence="5">RHS repeat protein</fullName>
    </submittedName>
</protein>
<feature type="compositionally biased region" description="Basic and acidic residues" evidence="2">
    <location>
        <begin position="2051"/>
        <end position="2067"/>
    </location>
</feature>
<gene>
    <name evidence="5" type="ORF">E1263_02245</name>
</gene>
<keyword evidence="1" id="KW-0677">Repeat</keyword>
<dbReference type="Pfam" id="PF05593">
    <property type="entry name" value="RHS_repeat"/>
    <property type="match status" value="1"/>
</dbReference>
<dbReference type="EMBL" id="SMKX01000004">
    <property type="protein sequence ID" value="TDD62851.1"/>
    <property type="molecule type" value="Genomic_DNA"/>
</dbReference>
<feature type="compositionally biased region" description="Low complexity" evidence="2">
    <location>
        <begin position="32"/>
        <end position="41"/>
    </location>
</feature>
<feature type="region of interest" description="Disordered" evidence="2">
    <location>
        <begin position="1946"/>
        <end position="2075"/>
    </location>
</feature>
<keyword evidence="6" id="KW-1185">Reference proteome</keyword>
<evidence type="ECO:0000256" key="3">
    <source>
        <dbReference type="SAM" id="SignalP"/>
    </source>
</evidence>
<feature type="compositionally biased region" description="Low complexity" evidence="2">
    <location>
        <begin position="1978"/>
        <end position="1987"/>
    </location>
</feature>
<comment type="caution">
    <text evidence="5">The sequence shown here is derived from an EMBL/GenBank/DDBJ whole genome shotgun (WGS) entry which is preliminary data.</text>
</comment>
<dbReference type="NCBIfam" id="TIGR03696">
    <property type="entry name" value="Rhs_assc_core"/>
    <property type="match status" value="1"/>
</dbReference>
<evidence type="ECO:0000256" key="2">
    <source>
        <dbReference type="SAM" id="MobiDB-lite"/>
    </source>
</evidence>
<organism evidence="5 6">
    <name type="scientific">Kribbella antibiotica</name>
    <dbReference type="NCBI Taxonomy" id="190195"/>
    <lineage>
        <taxon>Bacteria</taxon>
        <taxon>Bacillati</taxon>
        <taxon>Actinomycetota</taxon>
        <taxon>Actinomycetes</taxon>
        <taxon>Propionibacteriales</taxon>
        <taxon>Kribbellaceae</taxon>
        <taxon>Kribbella</taxon>
    </lineage>
</organism>
<dbReference type="OrthoDB" id="5150353at2"/>
<evidence type="ECO:0000259" key="4">
    <source>
        <dbReference type="Pfam" id="PF25023"/>
    </source>
</evidence>
<dbReference type="Pfam" id="PF25023">
    <property type="entry name" value="TEN_YD-shell"/>
    <property type="match status" value="1"/>
</dbReference>
<feature type="chain" id="PRO_5038547733" evidence="3">
    <location>
        <begin position="37"/>
        <end position="2075"/>
    </location>
</feature>
<name>A0A4R4ZUM2_9ACTN</name>
<feature type="domain" description="Teneurin-like YD-shell" evidence="4">
    <location>
        <begin position="1657"/>
        <end position="1859"/>
    </location>
</feature>
<dbReference type="RefSeq" id="WP_132164785.1">
    <property type="nucleotide sequence ID" value="NZ_SMKX01000004.1"/>
</dbReference>
<feature type="compositionally biased region" description="Basic residues" evidence="2">
    <location>
        <begin position="2019"/>
        <end position="2029"/>
    </location>
</feature>
<dbReference type="Proteomes" id="UP000295124">
    <property type="component" value="Unassembled WGS sequence"/>
</dbReference>
<feature type="compositionally biased region" description="Basic and acidic residues" evidence="2">
    <location>
        <begin position="439"/>
        <end position="449"/>
    </location>
</feature>
<feature type="compositionally biased region" description="Basic and acidic residues" evidence="2">
    <location>
        <begin position="43"/>
        <end position="54"/>
    </location>
</feature>
<dbReference type="InterPro" id="IPR056823">
    <property type="entry name" value="TEN-like_YD-shell"/>
</dbReference>
<dbReference type="InterPro" id="IPR006530">
    <property type="entry name" value="YD"/>
</dbReference>
<dbReference type="PROSITE" id="PS51318">
    <property type="entry name" value="TAT"/>
    <property type="match status" value="1"/>
</dbReference>
<evidence type="ECO:0000313" key="6">
    <source>
        <dbReference type="Proteomes" id="UP000295124"/>
    </source>
</evidence>
<keyword evidence="3" id="KW-0732">Signal</keyword>
<dbReference type="InterPro" id="IPR050708">
    <property type="entry name" value="T6SS_VgrG/RHS"/>
</dbReference>
<evidence type="ECO:0000256" key="1">
    <source>
        <dbReference type="ARBA" id="ARBA00022737"/>
    </source>
</evidence>
<dbReference type="InterPro" id="IPR022385">
    <property type="entry name" value="Rhs_assc_core"/>
</dbReference>
<dbReference type="NCBIfam" id="TIGR01643">
    <property type="entry name" value="YD_repeat_2x"/>
    <property type="match status" value="2"/>
</dbReference>
<feature type="region of interest" description="Disordered" evidence="2">
    <location>
        <begin position="32"/>
        <end position="97"/>
    </location>
</feature>
<feature type="region of interest" description="Disordered" evidence="2">
    <location>
        <begin position="1241"/>
        <end position="1260"/>
    </location>
</feature>
<proteinExistence type="predicted"/>
<feature type="region of interest" description="Disordered" evidence="2">
    <location>
        <begin position="439"/>
        <end position="458"/>
    </location>
</feature>
<dbReference type="PANTHER" id="PTHR32305">
    <property type="match status" value="1"/>
</dbReference>
<dbReference type="PANTHER" id="PTHR32305:SF17">
    <property type="entry name" value="TRNA NUCLEASE WAPA"/>
    <property type="match status" value="1"/>
</dbReference>
<sequence length="2075" mass="224097">MPAHPGRRRSRRFALPRAGLILAAAMSLTAGMQGQAAQAVASEPKKDNEPHTTKLESVPGKKVAVKPRPVDAGAKSDVTKRPEVSWPAAGSTEVQPAVSATDPQFTFGPAAPTQVSPTELAKGKAGALPIWLSAPAPAAGKTASAAADAVPAKVKVESLGRQGNQFILKLNRADNVAKTGQTRLTVAYDQFRNAFGADYALRLRVFQLPACGLNKAAPGPDCTPKLLKTIRTATGALSADVPVAPAGSSESTFAVAAVAASSAGDYKATDLKPQATWTAGGSSGDFSWSYPLKTPPALGGPLPQVTIGYSSGGVDGRTSATNNQPSWVGEGFEFAPGGSIERRYASCGSKTEQTGNNGKNPTGDQCWATDNATFTLNGAGGELVKDDATGEWHARQEDGSTIRRLTGANNGAKDGEYWELTSKDGTKYYFGLNRLPGWDKPEPADKPETRSVSTLPIFGNHSGEPCNKAAFADSWCTQAYKWALDYVVDRNGNTMSLFYDQETNNYARSMTATKVSNYTRANNVKRIEYGQTDGNVYQTKPVAQMLFTTTERCIASATCAPADYVDTPLDQECTSTTNCNNKFNPSFWTKKRLTKVTTQVWRAGENKFGDVQRWDLRQSFRDPGDGTRAGLWLEGITEAGLAGEPAQMPETNFDSIQLANRIVPVGDNQPPMNWHRISSVNYGTGGQIKVTYAPADCKTGDVPANIDENTRRCHPLKWTPDNGTERTDWFNKYVVSQVVETDRLADTRPTVMKIDYLSNPAWRKDDEDGLVEIGMKTWSQWRGYSLVRVTKGDGSDGPQTVTETRYFQGMDGDQKSDGTIKHPVITDSNNKSVPDLAPLSGQAREQTTLNGTEIVDRTITDQWVSPPTATRVKTWGTVKAYQAQNGGNTQVQTVAGGGLRKLAAQNNYDNDGVLKSKYDANDVTTAADDTCTYYEYASNAGEGIGELVKREYAVATACDQPYTKEQVISDQRTYFDGATDVNAVPTKGNPTKTDRVASYDSAGKPVYDEQSKLEYDTLGRATKAIDAEGAVSTTSYFPANGGPVTQRVLTKPNGHTTTTVVDPAFGAEVSVTDQSDRSSEATYDGFGRLLKVWLPGRTGSAAKQSKSAGKAFTADNAVIPNMEYEYRAGIDNGASTVITKSLQSDGSVNETYELSDGLFRPVQKQETAPGGGRTVTESWYDSRGLLVKENGAYWNAQPVTEDLFHGDPNVIPTQKLITFDGAARTTEETFKSAKTVKWSTKRKNSANEETVEPQQGEQATTKVTNGDGKLIELRQFKGQTATGTFDKTSYSYNTRGLPTLVTDAAGNKWSWEYDVQGRKTKEVDPDRGTSTFTYNDLDQLVTSKDNRGTTLEYGYDLIGRKTTITEVPTTGPKKLISEWTYDNTPVIGQTGAVAKGNISSTTHWVDGQPYTTKVSGYDKSGKPLGQEVVIPASQGALAGTYKFANTYKEDGEVATTSMPALGGLPSETLQYGYNDKDLPTTLGSEISSYVTGTAYTPMGEVSSFVQKGTGGKSVTQEFDYEAGTRRMNKITTSKESSDDPVSIVRYAFDATGNITKITDAGVETDTQCFTYDHLRRLTSAWTPGSGDCAAAPTKDTLGGPAPYWQGWTFDVTGNRKTETRTSATGATTATYNYPAAGQPRPHAVQSVVTTGGAGGTKTDNYSYDESGNLKTRNLNAAGIETFDWDAQGEMVKVDGAGKTTEVINNADGERMIRKDPSGVTLYLPNDNEVALKADGSLTGTRYYKHGQQTVAVRVGANQLSWLGADHHGTSTTVIDNTPAQNVQRKRLDPYGNLRGVAPAAWPGQRGFVGGTNDPSTGLVHLGAREYDPSTGRFISVDPEANYSDPQTINGYSYANNSPISFSDPDGNSWFSSVVSSIGSAIKTTVEQVATRVAETIKVAVPILAPVINMIQDPVGTWNKITTFVNTIKEVTKTIIKTKIVPIIKEGPGLRREGQGGGQDHGRHCEGQHQEGVERRSRGVQGRQQGTGRHVEERGQQCQELGPVRDGAQDPAPRGQLRQRPSRRCRRRPGLRAGCADLRCAGRDGRRRRDRRRPEQRRGSHDRGEDHPGQGGRMVR</sequence>
<dbReference type="Gene3D" id="2.180.10.10">
    <property type="entry name" value="RHS repeat-associated core"/>
    <property type="match status" value="2"/>
</dbReference>
<dbReference type="InterPro" id="IPR006311">
    <property type="entry name" value="TAT_signal"/>
</dbReference>
<feature type="signal peptide" evidence="3">
    <location>
        <begin position="1"/>
        <end position="36"/>
    </location>
</feature>